<keyword evidence="3" id="KW-0489">Methyltransferase</keyword>
<dbReference type="Gene3D" id="3.40.50.150">
    <property type="entry name" value="Vaccinia Virus protein VP39"/>
    <property type="match status" value="1"/>
</dbReference>
<evidence type="ECO:0000259" key="2">
    <source>
        <dbReference type="Pfam" id="PF21106"/>
    </source>
</evidence>
<gene>
    <name evidence="3" type="ORF">FC43_GL000534</name>
</gene>
<evidence type="ECO:0000313" key="3">
    <source>
        <dbReference type="EMBL" id="KRL91959.1"/>
    </source>
</evidence>
<dbReference type="InterPro" id="IPR052933">
    <property type="entry name" value="DNA_Protect_Modify"/>
</dbReference>
<dbReference type="Pfam" id="PF21106">
    <property type="entry name" value="YtxK_like"/>
    <property type="match status" value="1"/>
</dbReference>
<dbReference type="AlphaFoldDB" id="A0A0R1UEZ3"/>
<feature type="domain" description="YtxK-like N-terminal helical" evidence="2">
    <location>
        <begin position="1"/>
        <end position="61"/>
    </location>
</feature>
<dbReference type="GO" id="GO:0032259">
    <property type="term" value="P:methylation"/>
    <property type="evidence" value="ECO:0007669"/>
    <property type="project" value="UniProtKB-KW"/>
</dbReference>
<reference evidence="3 4" key="1">
    <citation type="journal article" date="2015" name="Genome Announc.">
        <title>Expanding the biotechnology potential of lactobacilli through comparative genomics of 213 strains and associated genera.</title>
        <authorList>
            <person name="Sun Z."/>
            <person name="Harris H.M."/>
            <person name="McCann A."/>
            <person name="Guo C."/>
            <person name="Argimon S."/>
            <person name="Zhang W."/>
            <person name="Yang X."/>
            <person name="Jeffery I.B."/>
            <person name="Cooney J.C."/>
            <person name="Kagawa T.F."/>
            <person name="Liu W."/>
            <person name="Song Y."/>
            <person name="Salvetti E."/>
            <person name="Wrobel A."/>
            <person name="Rasinkangas P."/>
            <person name="Parkhill J."/>
            <person name="Rea M.C."/>
            <person name="O'Sullivan O."/>
            <person name="Ritari J."/>
            <person name="Douillard F.P."/>
            <person name="Paul Ross R."/>
            <person name="Yang R."/>
            <person name="Briner A.E."/>
            <person name="Felis G.E."/>
            <person name="de Vos W.M."/>
            <person name="Barrangou R."/>
            <person name="Klaenhammer T.R."/>
            <person name="Caufield P.W."/>
            <person name="Cui Y."/>
            <person name="Zhang H."/>
            <person name="O'Toole P.W."/>
        </authorList>
    </citation>
    <scope>NUCLEOTIDE SEQUENCE [LARGE SCALE GENOMIC DNA]</scope>
    <source>
        <strain evidence="3 4">DSM 15946</strain>
    </source>
</reference>
<feature type="domain" description="DNA methylase adenine-specific" evidence="1">
    <location>
        <begin position="72"/>
        <end position="279"/>
    </location>
</feature>
<dbReference type="PANTHER" id="PTHR41313:SF1">
    <property type="entry name" value="DNA METHYLASE ADENINE-SPECIFIC DOMAIN-CONTAINING PROTEIN"/>
    <property type="match status" value="1"/>
</dbReference>
<dbReference type="InterPro" id="IPR029063">
    <property type="entry name" value="SAM-dependent_MTases_sf"/>
</dbReference>
<organism evidence="3 4">
    <name type="scientific">Limosilactobacillus ingluviei DSM 15946</name>
    <dbReference type="NCBI Taxonomy" id="1423760"/>
    <lineage>
        <taxon>Bacteria</taxon>
        <taxon>Bacillati</taxon>
        <taxon>Bacillota</taxon>
        <taxon>Bacilli</taxon>
        <taxon>Lactobacillales</taxon>
        <taxon>Lactobacillaceae</taxon>
        <taxon>Limosilactobacillus</taxon>
    </lineage>
</organism>
<dbReference type="EMBL" id="AZFK01000013">
    <property type="protein sequence ID" value="KRL91959.1"/>
    <property type="molecule type" value="Genomic_DNA"/>
</dbReference>
<sequence length="311" mass="34143">MDAFLENAENLVDGGKVRIEDGVPDQATADQVSALYAKMDLASADPETIRKFLQLALLKVMRQDQFQANHQMTPDTLGLLMAALVERLARHQTPQSVLDLAVGVGNLLYTVMNRLKQDLGQPLQGFGIDNDETMLAAASVSAELQKQPVTLLHQDAIQALDVPLVDLVVSDLPVGYYPLDANTTNYRTRAQEGHSYVHHLMIEQATNYLAPGGFGLFLVPSSLFKTKETKGLVEWIQSVAYLQGLVNLPSELFASPQAAKSILLLQRHGADSHQAAKVLLGTFPSFKDQSGFKKFMAEVDQWMATNLTHES</sequence>
<dbReference type="PIRSF" id="PIRSF026567">
    <property type="entry name" value="Adenine_mtase_bact_prd"/>
    <property type="match status" value="1"/>
</dbReference>
<protein>
    <submittedName>
        <fullName evidence="3">Adenine-specific methyltransferase</fullName>
    </submittedName>
</protein>
<dbReference type="GO" id="GO:0008170">
    <property type="term" value="F:N-methyltransferase activity"/>
    <property type="evidence" value="ECO:0007669"/>
    <property type="project" value="InterPro"/>
</dbReference>
<keyword evidence="3" id="KW-0808">Transferase</keyword>
<dbReference type="InterPro" id="IPR048375">
    <property type="entry name" value="YtxK-like_N"/>
</dbReference>
<dbReference type="Proteomes" id="UP000050816">
    <property type="component" value="Unassembled WGS sequence"/>
</dbReference>
<evidence type="ECO:0000259" key="1">
    <source>
        <dbReference type="Pfam" id="PF02384"/>
    </source>
</evidence>
<dbReference type="InterPro" id="IPR016843">
    <property type="entry name" value="S-AdoMet-dep_Ade-MeTrfase_prd"/>
</dbReference>
<evidence type="ECO:0000313" key="4">
    <source>
        <dbReference type="Proteomes" id="UP000050816"/>
    </source>
</evidence>
<name>A0A0R1UEZ3_9LACO</name>
<dbReference type="GO" id="GO:0003677">
    <property type="term" value="F:DNA binding"/>
    <property type="evidence" value="ECO:0007669"/>
    <property type="project" value="InterPro"/>
</dbReference>
<dbReference type="SUPFAM" id="SSF53335">
    <property type="entry name" value="S-adenosyl-L-methionine-dependent methyltransferases"/>
    <property type="match status" value="1"/>
</dbReference>
<dbReference type="PATRIC" id="fig|1423760.3.peg.554"/>
<comment type="caution">
    <text evidence="3">The sequence shown here is derived from an EMBL/GenBank/DDBJ whole genome shotgun (WGS) entry which is preliminary data.</text>
</comment>
<dbReference type="PANTHER" id="PTHR41313">
    <property type="entry name" value="ADENINE-SPECIFIC METHYLTRANSFERASE"/>
    <property type="match status" value="1"/>
</dbReference>
<dbReference type="Gene3D" id="1.10.150.470">
    <property type="match status" value="1"/>
</dbReference>
<dbReference type="InterPro" id="IPR003356">
    <property type="entry name" value="DNA_methylase_A-5"/>
</dbReference>
<dbReference type="Pfam" id="PF02384">
    <property type="entry name" value="N6_Mtase"/>
    <property type="match status" value="1"/>
</dbReference>
<accession>A0A0R1UEZ3</accession>
<proteinExistence type="predicted"/>